<comment type="caution">
    <text evidence="11">The sequence shown here is derived from an EMBL/GenBank/DDBJ whole genome shotgun (WGS) entry which is preliminary data.</text>
</comment>
<keyword evidence="5" id="KW-0547">Nucleotide-binding</keyword>
<evidence type="ECO:0000256" key="6">
    <source>
        <dbReference type="ARBA" id="ARBA00022777"/>
    </source>
</evidence>
<keyword evidence="6" id="KW-0418">Kinase</keyword>
<dbReference type="InterPro" id="IPR005467">
    <property type="entry name" value="His_kinase_dom"/>
</dbReference>
<dbReference type="RefSeq" id="WP_382202598.1">
    <property type="nucleotide sequence ID" value="NZ_JBHTBZ010000049.1"/>
</dbReference>
<gene>
    <name evidence="11" type="ORF">ACFQU0_16185</name>
</gene>
<dbReference type="InterPro" id="IPR036890">
    <property type="entry name" value="HATPase_C_sf"/>
</dbReference>
<dbReference type="PRINTS" id="PR00344">
    <property type="entry name" value="BCTRLSENSOR"/>
</dbReference>
<evidence type="ECO:0000256" key="7">
    <source>
        <dbReference type="ARBA" id="ARBA00022840"/>
    </source>
</evidence>
<feature type="region of interest" description="Disordered" evidence="9">
    <location>
        <begin position="625"/>
        <end position="655"/>
    </location>
</feature>
<dbReference type="InterPro" id="IPR003594">
    <property type="entry name" value="HATPase_dom"/>
</dbReference>
<sequence length="655" mass="72127">MELKKDAPSGAPAHSLRRRASDMARLGPLRRYTYEVMAAAAVLPFLVAWLATQNGLWHANALAHDQWLAHDAPPTWAEVVVIALDETCPGHLIHCAALPMRRLELMERLKPHGPRSVLMDIPPMPDPATLPADRDGIVRRLLPHAPGANTTTVHHAMQVLRLASPRDGWPPELFLRWRATDQGPPVWTYADVLMDKLPPHALRNKLVVVGPRGGAQAGPPLLVRVGASTHTLPQPDAYAQVLDNLQHGRWVRHLPAGAALLWAALPLWLAAWLCLRRPEHTAQVVMGMGLATTTLSAYTLLQHGWWLPAATPLAGLVLFLLVCSWRRSQALSALFAHRIERLDKVLAQSPMDADPRLQPLAPQVMDRAPQAKVEVLDQALERLEAQHQIQRRLHQQRDRWLAFLSHDLRAPQSNILSLLELREHGVEGMTDERFYGGIRVQVDRTLRLAEGFVDLLRAESDTLNRRHGTLEHLVQEAVDRCWPQAQAAQVKIVQRGTSNEDGAFYGDPELLTRAMVNMLGNALRHSEPGSQVEVCVARDPHTHQVAWSVRDHGAGMEAQALADLLHALDTHTWVRPRGKTGGARTHGLGLGLLVAHTVVARHGGELHALAAPGVGCHFLMLLPPPDSGQAAPPPHHSSQTLSPENQRGATHALPA</sequence>
<keyword evidence="12" id="KW-1185">Reference proteome</keyword>
<dbReference type="PANTHER" id="PTHR42878:SF7">
    <property type="entry name" value="SENSOR HISTIDINE KINASE GLRK"/>
    <property type="match status" value="1"/>
</dbReference>
<dbReference type="InterPro" id="IPR004358">
    <property type="entry name" value="Sig_transdc_His_kin-like_C"/>
</dbReference>
<evidence type="ECO:0000256" key="2">
    <source>
        <dbReference type="ARBA" id="ARBA00012438"/>
    </source>
</evidence>
<evidence type="ECO:0000256" key="5">
    <source>
        <dbReference type="ARBA" id="ARBA00022741"/>
    </source>
</evidence>
<evidence type="ECO:0000313" key="11">
    <source>
        <dbReference type="EMBL" id="MFC7461968.1"/>
    </source>
</evidence>
<name>A0ABW2SFF2_9BURK</name>
<dbReference type="Proteomes" id="UP001596457">
    <property type="component" value="Unassembled WGS sequence"/>
</dbReference>
<dbReference type="InterPro" id="IPR036097">
    <property type="entry name" value="HisK_dim/P_sf"/>
</dbReference>
<evidence type="ECO:0000256" key="8">
    <source>
        <dbReference type="ARBA" id="ARBA00023012"/>
    </source>
</evidence>
<feature type="domain" description="Histidine kinase" evidence="10">
    <location>
        <begin position="403"/>
        <end position="626"/>
    </location>
</feature>
<dbReference type="InterPro" id="IPR003661">
    <property type="entry name" value="HisK_dim/P_dom"/>
</dbReference>
<dbReference type="Pfam" id="PF05226">
    <property type="entry name" value="CHASE2"/>
    <property type="match status" value="1"/>
</dbReference>
<dbReference type="PANTHER" id="PTHR42878">
    <property type="entry name" value="TWO-COMPONENT HISTIDINE KINASE"/>
    <property type="match status" value="1"/>
</dbReference>
<feature type="compositionally biased region" description="Pro residues" evidence="9">
    <location>
        <begin position="625"/>
        <end position="635"/>
    </location>
</feature>
<evidence type="ECO:0000256" key="4">
    <source>
        <dbReference type="ARBA" id="ARBA00022679"/>
    </source>
</evidence>
<organism evidence="11 12">
    <name type="scientific">Hydrogenophaga defluvii</name>
    <dbReference type="NCBI Taxonomy" id="249410"/>
    <lineage>
        <taxon>Bacteria</taxon>
        <taxon>Pseudomonadati</taxon>
        <taxon>Pseudomonadota</taxon>
        <taxon>Betaproteobacteria</taxon>
        <taxon>Burkholderiales</taxon>
        <taxon>Comamonadaceae</taxon>
        <taxon>Hydrogenophaga</taxon>
    </lineage>
</organism>
<dbReference type="InterPro" id="IPR050351">
    <property type="entry name" value="BphY/WalK/GraS-like"/>
</dbReference>
<dbReference type="CDD" id="cd00075">
    <property type="entry name" value="HATPase"/>
    <property type="match status" value="1"/>
</dbReference>
<dbReference type="GO" id="GO:0005524">
    <property type="term" value="F:ATP binding"/>
    <property type="evidence" value="ECO:0007669"/>
    <property type="project" value="UniProtKB-KW"/>
</dbReference>
<dbReference type="PROSITE" id="PS50109">
    <property type="entry name" value="HIS_KIN"/>
    <property type="match status" value="1"/>
</dbReference>
<evidence type="ECO:0000313" key="12">
    <source>
        <dbReference type="Proteomes" id="UP001596457"/>
    </source>
</evidence>
<dbReference type="SUPFAM" id="SSF55874">
    <property type="entry name" value="ATPase domain of HSP90 chaperone/DNA topoisomerase II/histidine kinase"/>
    <property type="match status" value="1"/>
</dbReference>
<keyword evidence="3" id="KW-0597">Phosphoprotein</keyword>
<dbReference type="Pfam" id="PF02518">
    <property type="entry name" value="HATPase_c"/>
    <property type="match status" value="1"/>
</dbReference>
<dbReference type="SUPFAM" id="SSF47384">
    <property type="entry name" value="Homodimeric domain of signal transducing histidine kinase"/>
    <property type="match status" value="1"/>
</dbReference>
<evidence type="ECO:0000259" key="10">
    <source>
        <dbReference type="PROSITE" id="PS50109"/>
    </source>
</evidence>
<dbReference type="SMART" id="SM00387">
    <property type="entry name" value="HATPase_c"/>
    <property type="match status" value="1"/>
</dbReference>
<evidence type="ECO:0000256" key="9">
    <source>
        <dbReference type="SAM" id="MobiDB-lite"/>
    </source>
</evidence>
<comment type="catalytic activity">
    <reaction evidence="1">
        <text>ATP + protein L-histidine = ADP + protein N-phospho-L-histidine.</text>
        <dbReference type="EC" id="2.7.13.3"/>
    </reaction>
</comment>
<proteinExistence type="predicted"/>
<dbReference type="EMBL" id="JBHTBZ010000049">
    <property type="protein sequence ID" value="MFC7461968.1"/>
    <property type="molecule type" value="Genomic_DNA"/>
</dbReference>
<keyword evidence="7 11" id="KW-0067">ATP-binding</keyword>
<dbReference type="InterPro" id="IPR007890">
    <property type="entry name" value="CHASE2"/>
</dbReference>
<dbReference type="CDD" id="cd00082">
    <property type="entry name" value="HisKA"/>
    <property type="match status" value="1"/>
</dbReference>
<evidence type="ECO:0000256" key="1">
    <source>
        <dbReference type="ARBA" id="ARBA00000085"/>
    </source>
</evidence>
<feature type="compositionally biased region" description="Polar residues" evidence="9">
    <location>
        <begin position="636"/>
        <end position="648"/>
    </location>
</feature>
<dbReference type="EC" id="2.7.13.3" evidence="2"/>
<evidence type="ECO:0000256" key="3">
    <source>
        <dbReference type="ARBA" id="ARBA00022553"/>
    </source>
</evidence>
<dbReference type="Gene3D" id="1.10.287.130">
    <property type="match status" value="1"/>
</dbReference>
<keyword evidence="4" id="KW-0808">Transferase</keyword>
<keyword evidence="8" id="KW-0902">Two-component regulatory system</keyword>
<reference evidence="12" key="1">
    <citation type="journal article" date="2019" name="Int. J. Syst. Evol. Microbiol.">
        <title>The Global Catalogue of Microorganisms (GCM) 10K type strain sequencing project: providing services to taxonomists for standard genome sequencing and annotation.</title>
        <authorList>
            <consortium name="The Broad Institute Genomics Platform"/>
            <consortium name="The Broad Institute Genome Sequencing Center for Infectious Disease"/>
            <person name="Wu L."/>
            <person name="Ma J."/>
        </authorList>
    </citation>
    <scope>NUCLEOTIDE SEQUENCE [LARGE SCALE GENOMIC DNA]</scope>
    <source>
        <strain evidence="12">CCUG 53903</strain>
    </source>
</reference>
<accession>A0ABW2SFF2</accession>
<dbReference type="Gene3D" id="3.30.565.10">
    <property type="entry name" value="Histidine kinase-like ATPase, C-terminal domain"/>
    <property type="match status" value="1"/>
</dbReference>
<protein>
    <recommendedName>
        <fullName evidence="2">histidine kinase</fullName>
        <ecNumber evidence="2">2.7.13.3</ecNumber>
    </recommendedName>
</protein>